<organism evidence="2 3">
    <name type="scientific">Caballeronia calidae</name>
    <dbReference type="NCBI Taxonomy" id="1777139"/>
    <lineage>
        <taxon>Bacteria</taxon>
        <taxon>Pseudomonadati</taxon>
        <taxon>Pseudomonadota</taxon>
        <taxon>Betaproteobacteria</taxon>
        <taxon>Burkholderiales</taxon>
        <taxon>Burkholderiaceae</taxon>
        <taxon>Caballeronia</taxon>
    </lineage>
</organism>
<evidence type="ECO:0000313" key="3">
    <source>
        <dbReference type="Proteomes" id="UP000071859"/>
    </source>
</evidence>
<sequence length="143" mass="15528">METSGLIWWIAAGALIVAELFTGTFYLLMIALGMIAGGIAYWAGALPHVQIGAAAVIALIAVAVLRRSRFGNWKRRSDASRDAAVNLDIGATLEVDQWRDGHARAMYRGAQWDVELAPGETEGARFYRITALDGNRLIVAAKR</sequence>
<gene>
    <name evidence="2" type="ORF">AWB78_06768</name>
</gene>
<dbReference type="AlphaFoldDB" id="A0A158EAW7"/>
<comment type="caution">
    <text evidence="2">The sequence shown here is derived from an EMBL/GenBank/DDBJ whole genome shotgun (WGS) entry which is preliminary data.</text>
</comment>
<keyword evidence="1" id="KW-1133">Transmembrane helix</keyword>
<name>A0A158EAW7_9BURK</name>
<dbReference type="RefSeq" id="WP_062610855.1">
    <property type="nucleotide sequence ID" value="NZ_FCOX02000058.1"/>
</dbReference>
<evidence type="ECO:0000313" key="2">
    <source>
        <dbReference type="EMBL" id="SAL04029.1"/>
    </source>
</evidence>
<proteinExistence type="predicted"/>
<reference evidence="2" key="1">
    <citation type="submission" date="2016-01" db="EMBL/GenBank/DDBJ databases">
        <authorList>
            <person name="Peeters C."/>
        </authorList>
    </citation>
    <scope>NUCLEOTIDE SEQUENCE</scope>
    <source>
        <strain evidence="2">LMG 29321</strain>
    </source>
</reference>
<feature type="transmembrane region" description="Helical" evidence="1">
    <location>
        <begin position="49"/>
        <end position="66"/>
    </location>
</feature>
<feature type="transmembrane region" description="Helical" evidence="1">
    <location>
        <begin position="6"/>
        <end position="21"/>
    </location>
</feature>
<protein>
    <submittedName>
        <fullName evidence="2">NfeD family protein</fullName>
    </submittedName>
</protein>
<keyword evidence="3" id="KW-1185">Reference proteome</keyword>
<keyword evidence="1" id="KW-0812">Transmembrane</keyword>
<keyword evidence="1" id="KW-0472">Membrane</keyword>
<dbReference type="OrthoDB" id="5654021at2"/>
<accession>A0A158EAW7</accession>
<dbReference type="Proteomes" id="UP000071859">
    <property type="component" value="Unassembled WGS sequence"/>
</dbReference>
<evidence type="ECO:0000256" key="1">
    <source>
        <dbReference type="SAM" id="Phobius"/>
    </source>
</evidence>
<dbReference type="EMBL" id="FCOX02000058">
    <property type="protein sequence ID" value="SAL04029.1"/>
    <property type="molecule type" value="Genomic_DNA"/>
</dbReference>